<comment type="caution">
    <text evidence="1">The sequence shown here is derived from an EMBL/GenBank/DDBJ whole genome shotgun (WGS) entry which is preliminary data.</text>
</comment>
<proteinExistence type="predicted"/>
<dbReference type="AlphaFoldDB" id="X1MJM4"/>
<organism evidence="1">
    <name type="scientific">marine sediment metagenome</name>
    <dbReference type="NCBI Taxonomy" id="412755"/>
    <lineage>
        <taxon>unclassified sequences</taxon>
        <taxon>metagenomes</taxon>
        <taxon>ecological metagenomes</taxon>
    </lineage>
</organism>
<reference evidence="1" key="1">
    <citation type="journal article" date="2014" name="Front. Microbiol.">
        <title>High frequency of phylogenetically diverse reductive dehalogenase-homologous genes in deep subseafloor sedimentary metagenomes.</title>
        <authorList>
            <person name="Kawai M."/>
            <person name="Futagami T."/>
            <person name="Toyoda A."/>
            <person name="Takaki Y."/>
            <person name="Nishi S."/>
            <person name="Hori S."/>
            <person name="Arai W."/>
            <person name="Tsubouchi T."/>
            <person name="Morono Y."/>
            <person name="Uchiyama I."/>
            <person name="Ito T."/>
            <person name="Fujiyama A."/>
            <person name="Inagaki F."/>
            <person name="Takami H."/>
        </authorList>
    </citation>
    <scope>NUCLEOTIDE SEQUENCE</scope>
    <source>
        <strain evidence="1">Expedition CK06-06</strain>
    </source>
</reference>
<name>X1MJM4_9ZZZZ</name>
<feature type="non-terminal residue" evidence="1">
    <location>
        <position position="1"/>
    </location>
</feature>
<protein>
    <submittedName>
        <fullName evidence="1">Uncharacterized protein</fullName>
    </submittedName>
</protein>
<evidence type="ECO:0000313" key="1">
    <source>
        <dbReference type="EMBL" id="GAI06559.1"/>
    </source>
</evidence>
<dbReference type="EMBL" id="BARV01009992">
    <property type="protein sequence ID" value="GAI06559.1"/>
    <property type="molecule type" value="Genomic_DNA"/>
</dbReference>
<sequence length="47" mass="4965">VSADSFVRVAYDLLQEAGSLLIGSMPLAQAKEKAINAAEISKAEGDW</sequence>
<accession>X1MJM4</accession>
<gene>
    <name evidence="1" type="ORF">S06H3_19501</name>
</gene>